<name>A0A9N8HKM1_9STRA</name>
<feature type="signal peptide" evidence="7">
    <location>
        <begin position="1"/>
        <end position="23"/>
    </location>
</feature>
<dbReference type="OrthoDB" id="44002at2759"/>
<dbReference type="GO" id="GO:0007189">
    <property type="term" value="P:adenylate cyclase-activating G protein-coupled receptor signaling pathway"/>
    <property type="evidence" value="ECO:0007669"/>
    <property type="project" value="TreeGrafter"/>
</dbReference>
<sequence length="825" mass="92672">MPPLPPLLLHLLLVLLSPQLLLAQRLNYCFDDEESPVSCEPTEESESFDPEITVEQNAIHRLCTELIADYVGGDQEAAMDVDIYPDLLANIPADSELCNRVRRYFPHCQWCQETSCGFGPDDEAPLTCDPNATLDYENEEGVWIFSPEDQDANVEDNSICSIFNDILSSAAVTNLSAHAEKLAEFGGLPEECRHFRRKYPRCYFCSPNTQEGENYCSWDALCEKAKTLRDNNETLPITVDDNTTIQQTCQDIGFVVKEGLRQISTTDLCDRAPLALATACPQHCEPCFDPAQPLSCQDEEETQPPTTISTEDSFLEELEDILDSQFDISVTLCVFLSYNIQSTGTDILDVPEHMRALESVRASSPFCPHYRAVYPRCFFCRDDDENDWDCSNDEDHPVCQLEPPQEVYTGDNPEQFRAACQQLQEVFLEDLFPSTRELCAQSQQFSRYCPCGEIEEEFSYLGADTNAKKQTLVWMPRISAALSFFGASYILWIVLSNRSNRGFVYFQLLACMAAFDLMTAVSWAFSTLPIDNHNIAGAKGTEATCTAQGFFIQLGLTSVFLNVTLALYYWLVIVRNVRESRLRVIRPMLFAPPLILGFGLAFAGIPFFQGLDYACHIKPVPHGDLWQVLLFVAIPIGASILSISVTMIGLYWKVREQSQATRRWRFGGSAKLEKRVFWQALFYTMSFYITWPVVLCVYVTGVDESTENFGFSVLVAFVAPLQGFNNWLVFIRPKVKSPIDPSSLRSTSKYISRFFGAGSTGDLQPQSRDLSEEVVAIRPVARMVDPSVVVAQEARDLSNIRTETAVEDTPAVPGAVEEEKQESAD</sequence>
<dbReference type="GO" id="GO:0004930">
    <property type="term" value="F:G protein-coupled receptor activity"/>
    <property type="evidence" value="ECO:0007669"/>
    <property type="project" value="TreeGrafter"/>
</dbReference>
<evidence type="ECO:0000256" key="7">
    <source>
        <dbReference type="SAM" id="SignalP"/>
    </source>
</evidence>
<feature type="transmembrane region" description="Helical" evidence="6">
    <location>
        <begin position="708"/>
        <end position="729"/>
    </location>
</feature>
<feature type="transmembrane region" description="Helical" evidence="6">
    <location>
        <begin position="550"/>
        <end position="572"/>
    </location>
</feature>
<keyword evidence="3 6" id="KW-1133">Transmembrane helix</keyword>
<feature type="transmembrane region" description="Helical" evidence="6">
    <location>
        <begin position="474"/>
        <end position="495"/>
    </location>
</feature>
<feature type="transmembrane region" description="Helical" evidence="6">
    <location>
        <begin position="680"/>
        <end position="702"/>
    </location>
</feature>
<dbReference type="Gene3D" id="1.20.1070.10">
    <property type="entry name" value="Rhodopsin 7-helix transmembrane proteins"/>
    <property type="match status" value="1"/>
</dbReference>
<evidence type="ECO:0000256" key="6">
    <source>
        <dbReference type="SAM" id="Phobius"/>
    </source>
</evidence>
<feature type="transmembrane region" description="Helical" evidence="6">
    <location>
        <begin position="628"/>
        <end position="652"/>
    </location>
</feature>
<dbReference type="PANTHER" id="PTHR23112:SF0">
    <property type="entry name" value="TRANSMEMBRANE PROTEIN 116"/>
    <property type="match status" value="1"/>
</dbReference>
<gene>
    <name evidence="8" type="ORF">SEMRO_765_G199220.1</name>
</gene>
<reference evidence="8" key="1">
    <citation type="submission" date="2020-06" db="EMBL/GenBank/DDBJ databases">
        <authorList>
            <consortium name="Plant Systems Biology data submission"/>
        </authorList>
    </citation>
    <scope>NUCLEOTIDE SEQUENCE</scope>
    <source>
        <strain evidence="8">D6</strain>
    </source>
</reference>
<feature type="region of interest" description="Disordered" evidence="5">
    <location>
        <begin position="800"/>
        <end position="825"/>
    </location>
</feature>
<keyword evidence="2 6" id="KW-0812">Transmembrane</keyword>
<dbReference type="EMBL" id="CAICTM010000764">
    <property type="protein sequence ID" value="CAB9516177.1"/>
    <property type="molecule type" value="Genomic_DNA"/>
</dbReference>
<comment type="caution">
    <text evidence="8">The sequence shown here is derived from an EMBL/GenBank/DDBJ whole genome shotgun (WGS) entry which is preliminary data.</text>
</comment>
<evidence type="ECO:0000256" key="3">
    <source>
        <dbReference type="ARBA" id="ARBA00022989"/>
    </source>
</evidence>
<dbReference type="AlphaFoldDB" id="A0A9N8HKM1"/>
<accession>A0A9N8HKM1</accession>
<evidence type="ECO:0000256" key="1">
    <source>
        <dbReference type="ARBA" id="ARBA00004141"/>
    </source>
</evidence>
<organism evidence="8 9">
    <name type="scientific">Seminavis robusta</name>
    <dbReference type="NCBI Taxonomy" id="568900"/>
    <lineage>
        <taxon>Eukaryota</taxon>
        <taxon>Sar</taxon>
        <taxon>Stramenopiles</taxon>
        <taxon>Ochrophyta</taxon>
        <taxon>Bacillariophyta</taxon>
        <taxon>Bacillariophyceae</taxon>
        <taxon>Bacillariophycidae</taxon>
        <taxon>Naviculales</taxon>
        <taxon>Naviculaceae</taxon>
        <taxon>Seminavis</taxon>
    </lineage>
</organism>
<evidence type="ECO:0000313" key="8">
    <source>
        <dbReference type="EMBL" id="CAB9516177.1"/>
    </source>
</evidence>
<evidence type="ECO:0000256" key="5">
    <source>
        <dbReference type="SAM" id="MobiDB-lite"/>
    </source>
</evidence>
<evidence type="ECO:0008006" key="10">
    <source>
        <dbReference type="Google" id="ProtNLM"/>
    </source>
</evidence>
<evidence type="ECO:0000313" key="9">
    <source>
        <dbReference type="Proteomes" id="UP001153069"/>
    </source>
</evidence>
<dbReference type="GO" id="GO:0005886">
    <property type="term" value="C:plasma membrane"/>
    <property type="evidence" value="ECO:0007669"/>
    <property type="project" value="TreeGrafter"/>
</dbReference>
<keyword evidence="9" id="KW-1185">Reference proteome</keyword>
<feature type="transmembrane region" description="Helical" evidence="6">
    <location>
        <begin position="502"/>
        <end position="525"/>
    </location>
</feature>
<evidence type="ECO:0000256" key="4">
    <source>
        <dbReference type="ARBA" id="ARBA00023136"/>
    </source>
</evidence>
<comment type="subcellular location">
    <subcellularLocation>
        <location evidence="1">Membrane</location>
        <topology evidence="1">Multi-pass membrane protein</topology>
    </subcellularLocation>
</comment>
<dbReference type="PANTHER" id="PTHR23112">
    <property type="entry name" value="G PROTEIN-COUPLED RECEPTOR 157-RELATED"/>
    <property type="match status" value="1"/>
</dbReference>
<dbReference type="SUPFAM" id="SSF81321">
    <property type="entry name" value="Family A G protein-coupled receptor-like"/>
    <property type="match status" value="1"/>
</dbReference>
<evidence type="ECO:0000256" key="2">
    <source>
        <dbReference type="ARBA" id="ARBA00022692"/>
    </source>
</evidence>
<proteinExistence type="predicted"/>
<keyword evidence="7" id="KW-0732">Signal</keyword>
<feature type="chain" id="PRO_5040510435" description="G-protein coupled receptors family 2 profile 2 domain-containing protein" evidence="7">
    <location>
        <begin position="24"/>
        <end position="825"/>
    </location>
</feature>
<dbReference type="Proteomes" id="UP001153069">
    <property type="component" value="Unassembled WGS sequence"/>
</dbReference>
<keyword evidence="4 6" id="KW-0472">Membrane</keyword>
<feature type="transmembrane region" description="Helical" evidence="6">
    <location>
        <begin position="584"/>
        <end position="608"/>
    </location>
</feature>
<protein>
    <recommendedName>
        <fullName evidence="10">G-protein coupled receptors family 2 profile 2 domain-containing protein</fullName>
    </recommendedName>
</protein>